<dbReference type="EMBL" id="NSDM01000020">
    <property type="protein sequence ID" value="MDQ2588684.1"/>
    <property type="molecule type" value="Genomic_DNA"/>
</dbReference>
<keyword evidence="1" id="KW-0812">Transmembrane</keyword>
<dbReference type="Proteomes" id="UP001225605">
    <property type="component" value="Unassembled WGS sequence"/>
</dbReference>
<evidence type="ECO:0000313" key="3">
    <source>
        <dbReference type="Proteomes" id="UP001225605"/>
    </source>
</evidence>
<name>A0ABU0X973_9PSEU</name>
<keyword evidence="3" id="KW-1185">Reference proteome</keyword>
<sequence>MREVRGLCVGLGAGGVVVCAVLASAIVVVGGALPITYPAFRVILWTTGCGSVSGLLLSCLSLISSRSFVRGEHLDLAGARRVRRASAVCWVNSTLSAILSWAALTTVVSKGMLPGGFTGGAWAYLVLVIAPAGLAGVLFFAGRALFPR</sequence>
<protein>
    <submittedName>
        <fullName evidence="2">Uncharacterized protein</fullName>
    </submittedName>
</protein>
<gene>
    <name evidence="2" type="ORF">CKY47_32950</name>
</gene>
<proteinExistence type="predicted"/>
<feature type="transmembrane region" description="Helical" evidence="1">
    <location>
        <begin position="7"/>
        <end position="30"/>
    </location>
</feature>
<feature type="transmembrane region" description="Helical" evidence="1">
    <location>
        <begin position="121"/>
        <end position="146"/>
    </location>
</feature>
<evidence type="ECO:0000313" key="2">
    <source>
        <dbReference type="EMBL" id="MDQ2588684.1"/>
    </source>
</evidence>
<comment type="caution">
    <text evidence="2">The sequence shown here is derived from an EMBL/GenBank/DDBJ whole genome shotgun (WGS) entry which is preliminary data.</text>
</comment>
<feature type="transmembrane region" description="Helical" evidence="1">
    <location>
        <begin position="85"/>
        <end position="109"/>
    </location>
</feature>
<feature type="transmembrane region" description="Helical" evidence="1">
    <location>
        <begin position="42"/>
        <end position="64"/>
    </location>
</feature>
<organism evidence="2 3">
    <name type="scientific">Saccharothrix yanglingensis</name>
    <dbReference type="NCBI Taxonomy" id="659496"/>
    <lineage>
        <taxon>Bacteria</taxon>
        <taxon>Bacillati</taxon>
        <taxon>Actinomycetota</taxon>
        <taxon>Actinomycetes</taxon>
        <taxon>Pseudonocardiales</taxon>
        <taxon>Pseudonocardiaceae</taxon>
        <taxon>Saccharothrix</taxon>
    </lineage>
</organism>
<evidence type="ECO:0000256" key="1">
    <source>
        <dbReference type="SAM" id="Phobius"/>
    </source>
</evidence>
<accession>A0ABU0X973</accession>
<keyword evidence="1" id="KW-1133">Transmembrane helix</keyword>
<keyword evidence="1" id="KW-0472">Membrane</keyword>
<reference evidence="2 3" key="1">
    <citation type="submission" date="2017-06" db="EMBL/GenBank/DDBJ databases">
        <title>Cultured bacterium strain Saccharothrix yanglingensis Hhs.015.</title>
        <authorList>
            <person name="Xia Y."/>
        </authorList>
    </citation>
    <scope>NUCLEOTIDE SEQUENCE [LARGE SCALE GENOMIC DNA]</scope>
    <source>
        <strain evidence="2 3">Hhs.015</strain>
    </source>
</reference>